<evidence type="ECO:0000313" key="1">
    <source>
        <dbReference type="EMBL" id="OLF13487.1"/>
    </source>
</evidence>
<organism evidence="1 2">
    <name type="scientific">Actinophytocola xanthii</name>
    <dbReference type="NCBI Taxonomy" id="1912961"/>
    <lineage>
        <taxon>Bacteria</taxon>
        <taxon>Bacillati</taxon>
        <taxon>Actinomycetota</taxon>
        <taxon>Actinomycetes</taxon>
        <taxon>Pseudonocardiales</taxon>
        <taxon>Pseudonocardiaceae</taxon>
    </lineage>
</organism>
<name>A0A1Q8CGI9_9PSEU</name>
<gene>
    <name evidence="1" type="ORF">BU204_27210</name>
</gene>
<protein>
    <submittedName>
        <fullName evidence="1">Uncharacterized protein</fullName>
    </submittedName>
</protein>
<dbReference type="RefSeq" id="WP_075128612.1">
    <property type="nucleotide sequence ID" value="NZ_MSIE01000055.1"/>
</dbReference>
<accession>A0A1Q8CGI9</accession>
<proteinExistence type="predicted"/>
<comment type="caution">
    <text evidence="1">The sequence shown here is derived from an EMBL/GenBank/DDBJ whole genome shotgun (WGS) entry which is preliminary data.</text>
</comment>
<sequence length="133" mass="14242">MAAHVALIGVSAMFSADEIECLVRTAADAACGDRTDLTSRQLELAQRAHHIIHNAQVRTDLDRSVPAKRMVALAEELNADPRGLDDVVHDLASNTASEINNGGLDAQIAYLLDEVGEAETAQAIRRAVESGQR</sequence>
<dbReference type="Proteomes" id="UP000185596">
    <property type="component" value="Unassembled WGS sequence"/>
</dbReference>
<dbReference type="EMBL" id="MSIE01000055">
    <property type="protein sequence ID" value="OLF13487.1"/>
    <property type="molecule type" value="Genomic_DNA"/>
</dbReference>
<keyword evidence="2" id="KW-1185">Reference proteome</keyword>
<dbReference type="AlphaFoldDB" id="A0A1Q8CGI9"/>
<dbReference type="OrthoDB" id="5198723at2"/>
<evidence type="ECO:0000313" key="2">
    <source>
        <dbReference type="Proteomes" id="UP000185596"/>
    </source>
</evidence>
<reference evidence="1 2" key="1">
    <citation type="submission" date="2016-12" db="EMBL/GenBank/DDBJ databases">
        <title>The draft genome sequence of Actinophytocola sp. 11-183.</title>
        <authorList>
            <person name="Wang W."/>
            <person name="Yuan L."/>
        </authorList>
    </citation>
    <scope>NUCLEOTIDE SEQUENCE [LARGE SCALE GENOMIC DNA]</scope>
    <source>
        <strain evidence="1 2">11-183</strain>
    </source>
</reference>